<accession>A0A8C7C7W3</accession>
<feature type="compositionally biased region" description="Low complexity" evidence="5">
    <location>
        <begin position="1056"/>
        <end position="1067"/>
    </location>
</feature>
<evidence type="ECO:0000256" key="5">
    <source>
        <dbReference type="SAM" id="MobiDB-lite"/>
    </source>
</evidence>
<proteinExistence type="inferred from homology"/>
<evidence type="ECO:0000313" key="8">
    <source>
        <dbReference type="Proteomes" id="UP000694425"/>
    </source>
</evidence>
<feature type="compositionally biased region" description="Basic and acidic residues" evidence="5">
    <location>
        <begin position="528"/>
        <end position="546"/>
    </location>
</feature>
<name>A0A8C7C7W3_NEOVI</name>
<dbReference type="Proteomes" id="UP000694425">
    <property type="component" value="Unplaced"/>
</dbReference>
<evidence type="ECO:0000259" key="6">
    <source>
        <dbReference type="PROSITE" id="PS51307"/>
    </source>
</evidence>
<dbReference type="GO" id="GO:0005912">
    <property type="term" value="C:adherens junction"/>
    <property type="evidence" value="ECO:0007669"/>
    <property type="project" value="TreeGrafter"/>
</dbReference>
<evidence type="ECO:0000256" key="2">
    <source>
        <dbReference type="ARBA" id="ARBA00006469"/>
    </source>
</evidence>
<feature type="domain" description="ASD2" evidence="6">
    <location>
        <begin position="1280"/>
        <end position="1568"/>
    </location>
</feature>
<feature type="compositionally biased region" description="Basic and acidic residues" evidence="5">
    <location>
        <begin position="332"/>
        <end position="342"/>
    </location>
</feature>
<evidence type="ECO:0000256" key="3">
    <source>
        <dbReference type="ARBA" id="ARBA00022490"/>
    </source>
</evidence>
<feature type="region of interest" description="Disordered" evidence="5">
    <location>
        <begin position="114"/>
        <end position="138"/>
    </location>
</feature>
<dbReference type="GO" id="GO:0007015">
    <property type="term" value="P:actin filament organization"/>
    <property type="evidence" value="ECO:0007669"/>
    <property type="project" value="TreeGrafter"/>
</dbReference>
<dbReference type="Ensembl" id="ENSNVIT00000036304.1">
    <property type="protein sequence ID" value="ENSNVIP00000031344.1"/>
    <property type="gene ID" value="ENSNVIG00000024096.1"/>
</dbReference>
<dbReference type="GO" id="GO:0030864">
    <property type="term" value="C:cortical actin cytoskeleton"/>
    <property type="evidence" value="ECO:0007669"/>
    <property type="project" value="TreeGrafter"/>
</dbReference>
<dbReference type="PANTHER" id="PTHR15012">
    <property type="entry name" value="APICAL PROTEIN/SHROOM-RELATED"/>
    <property type="match status" value="1"/>
</dbReference>
<evidence type="ECO:0000313" key="7">
    <source>
        <dbReference type="Ensembl" id="ENSNVIP00000031344.1"/>
    </source>
</evidence>
<comment type="subcellular location">
    <subcellularLocation>
        <location evidence="1">Cytoplasm</location>
        <location evidence="1">Cytoskeleton</location>
    </subcellularLocation>
</comment>
<dbReference type="GO" id="GO:0043296">
    <property type="term" value="C:apical junction complex"/>
    <property type="evidence" value="ECO:0007669"/>
    <property type="project" value="TreeGrafter"/>
</dbReference>
<feature type="compositionally biased region" description="Low complexity" evidence="5">
    <location>
        <begin position="1075"/>
        <end position="1087"/>
    </location>
</feature>
<keyword evidence="4" id="KW-0206">Cytoskeleton</keyword>
<evidence type="ECO:0000256" key="4">
    <source>
        <dbReference type="ARBA" id="ARBA00023212"/>
    </source>
</evidence>
<keyword evidence="8" id="KW-1185">Reference proteome</keyword>
<reference evidence="7" key="2">
    <citation type="submission" date="2025-09" db="UniProtKB">
        <authorList>
            <consortium name="Ensembl"/>
        </authorList>
    </citation>
    <scope>IDENTIFICATION</scope>
</reference>
<sequence length="1607" mass="171741">MVLSKGGCLALMFPGAAPAHDTAVSAFKSINPISEETENAPMLREVPLPFLRRRSDPAGRPHSWHLTKFGENQPDASMMQITRGTIGSPWPQRYHSSSSTSDLSNFDHAYLRPSPDHCSSQGSMESLEPGGGYPPCHLLSPAKSTSSIDQLGHLHSKRDSAYSSFSTSSSLLEYPPAGLPGRERSGSLDATAARGGLLEGMRQADIRYVKTVYDPRRGVSAEYEVNSSALLLQGREARASADGRGCDKWHHVPRGKGAAPPSWSQPCPSAPETATANLPPKVGAPLPPARSDSYAAFRQRERPSSWSSLDQKRFCRPQASPAGPPKSPFLEEQLRPVPERSPESSPPAQPKHSYGPKAQPGQPLLPTGVYPVPSPEPHFAQVPRPSVSGGGSLYPALAKESGCVAPPGACDRMAPLDQNGNHDASNRPGFAFYQPLEHDFVPPVERKPETSTKYVPYKVHFPSVPENEEEVTPERPVTPLGGDSPHPSERRSAHSSKPSSNFHNLRCPQAWHGGEDQRPARPPEPWEADLHEDHSASLPRGLERDSLCLSPSSSFGRTQSAFSSLQNIPESLRRQSSLELGGGAREGYLEGWSTSVVNSKAEGSGRRAVPEHTSHLDRPVSYPRPEARPSAVASFPGADPSSEDPPSPPHLQPCGRGRRLSSSGTCAPQGSQHGRPPCSVLEKVSQIERREHGGPRVPGASGSGYGHSRTLATPNTLGHDFEETKGRVRLSDSADPTGNGEQHCRPHEPQPGETSGQPNGQPRRRDRSCSFAGGRLPGERRRGDQAPREQLGGASLCGPKGAQRVDRTPGEPSLWGAAAKPAGKSMSAEDLLERSDSLAVPVHVRSRSSPTADQRQDVVLGKNNSFGLMKDPCYSAAPGSRSLGCSERGGEDMPLLRPHPSPRWGGPGYKAVGGASVPSKCPGPLDPQRQASRTTPCPGLLPTGGPGHLTDPRAAPLTPPGSALPSPVPVSSRAAADEPAGRDGQAGQQPLPPHTLAATPRSNGHSLVQPARPRGHEPDSPERGTEEATRRRVCQPPRPAPPRVKWAPAAREDGLPEASPSPECASPQRHKAQRAPPSSGSGPDDAPLGTPSAPGRISLRISESALQASPPPREDYDDDVFVRDSDLRSPSCPTFELPPPPPPPRSQDTPADGLDDFPPPPPQAVCAAAPGSEAPKGPRPSSGKFAEVTVAKERSIPGTVHSAGGQTPASGSQTSVKGSEANGTNPPSSTGALPQLDGALGKQPSPGQPAPINNPDCGTRGFENIVSSGSQKSSEDIRTEALAKEIVHQDKSLADILDPDSRMKTTMDLMEGLFPRDVNLLKENSTKRKATQRTVTCPGYGSKRVEDREAVGVLVNCPAYYRVSAPKAELLNKIKAMPADVSEEEEQVDVNEKKAELIGSLTHKLETLREAKGSLLMDIKLNNALGEEVEALIRELCKPNEFDKYKMFIGDLDKVVNLLLSLSGRLARVENVLSGLGEDASREERSSLSEKRKVLAGQHEDARELKENLDRRERVVLDILANYLSEEQLQDYQHFVKMKSTLLIEQRKLDDKIKLGQEQVKCLLESLPSDFIPKAGALALPPDLEGQTAPAAGCAVSGVFPALTAPL</sequence>
<keyword evidence="3" id="KW-0963">Cytoplasm</keyword>
<feature type="compositionally biased region" description="Basic and acidic residues" evidence="5">
    <location>
        <begin position="603"/>
        <end position="618"/>
    </location>
</feature>
<feature type="compositionally biased region" description="Pro residues" evidence="5">
    <location>
        <begin position="1136"/>
        <end position="1145"/>
    </location>
</feature>
<feature type="compositionally biased region" description="Polar residues" evidence="5">
    <location>
        <begin position="660"/>
        <end position="672"/>
    </location>
</feature>
<feature type="compositionally biased region" description="Basic and acidic residues" evidence="5">
    <location>
        <begin position="777"/>
        <end position="787"/>
    </location>
</feature>
<feature type="compositionally biased region" description="Basic and acidic residues" evidence="5">
    <location>
        <begin position="685"/>
        <end position="694"/>
    </location>
</feature>
<feature type="compositionally biased region" description="Polar residues" evidence="5">
    <location>
        <begin position="262"/>
        <end position="276"/>
    </location>
</feature>
<evidence type="ECO:0000256" key="1">
    <source>
        <dbReference type="ARBA" id="ARBA00004245"/>
    </source>
</evidence>
<feature type="region of interest" description="Disordered" evidence="5">
    <location>
        <begin position="877"/>
        <end position="1277"/>
    </location>
</feature>
<comment type="similarity">
    <text evidence="2">Belongs to the shroom family.</text>
</comment>
<dbReference type="GO" id="GO:0051015">
    <property type="term" value="F:actin filament binding"/>
    <property type="evidence" value="ECO:0007669"/>
    <property type="project" value="InterPro"/>
</dbReference>
<feature type="region of interest" description="Disordered" evidence="5">
    <location>
        <begin position="442"/>
        <end position="832"/>
    </location>
</feature>
<feature type="compositionally biased region" description="Polar residues" evidence="5">
    <location>
        <begin position="549"/>
        <end position="578"/>
    </location>
</feature>
<dbReference type="GeneTree" id="ENSGT00940000157778"/>
<feature type="compositionally biased region" description="Basic and acidic residues" evidence="5">
    <location>
        <begin position="719"/>
        <end position="732"/>
    </location>
</feature>
<dbReference type="Gene3D" id="6.10.250.3120">
    <property type="match status" value="1"/>
</dbReference>
<organism evidence="7 8">
    <name type="scientific">Neovison vison</name>
    <name type="common">American mink</name>
    <name type="synonym">Mustela vison</name>
    <dbReference type="NCBI Taxonomy" id="452646"/>
    <lineage>
        <taxon>Eukaryota</taxon>
        <taxon>Metazoa</taxon>
        <taxon>Chordata</taxon>
        <taxon>Craniata</taxon>
        <taxon>Vertebrata</taxon>
        <taxon>Euteleostomi</taxon>
        <taxon>Mammalia</taxon>
        <taxon>Eutheria</taxon>
        <taxon>Laurasiatheria</taxon>
        <taxon>Carnivora</taxon>
        <taxon>Caniformia</taxon>
        <taxon>Musteloidea</taxon>
        <taxon>Mustelidae</taxon>
        <taxon>Mustelinae</taxon>
        <taxon>Neogale</taxon>
    </lineage>
</organism>
<dbReference type="InterPro" id="IPR014799">
    <property type="entry name" value="ASD2_dom"/>
</dbReference>
<dbReference type="InterPro" id="IPR027685">
    <property type="entry name" value="Shroom_fam"/>
</dbReference>
<dbReference type="PROSITE" id="PS51307">
    <property type="entry name" value="ASD2"/>
    <property type="match status" value="1"/>
</dbReference>
<dbReference type="PANTHER" id="PTHR15012:SF33">
    <property type="entry name" value="PROTEIN SHROOM3"/>
    <property type="match status" value="1"/>
</dbReference>
<dbReference type="Pfam" id="PF08687">
    <property type="entry name" value="ASD2"/>
    <property type="match status" value="1"/>
</dbReference>
<feature type="region of interest" description="Disordered" evidence="5">
    <location>
        <begin position="243"/>
        <end position="406"/>
    </location>
</feature>
<dbReference type="GO" id="GO:0016324">
    <property type="term" value="C:apical plasma membrane"/>
    <property type="evidence" value="ECO:0007669"/>
    <property type="project" value="TreeGrafter"/>
</dbReference>
<feature type="compositionally biased region" description="Basic and acidic residues" evidence="5">
    <location>
        <begin position="1014"/>
        <end position="1030"/>
    </location>
</feature>
<protein>
    <submittedName>
        <fullName evidence="7">Shroom family member 3</fullName>
    </submittedName>
</protein>
<feature type="compositionally biased region" description="Polar residues" evidence="5">
    <location>
        <begin position="1204"/>
        <end position="1232"/>
    </location>
</feature>
<reference evidence="7" key="1">
    <citation type="submission" date="2025-08" db="UniProtKB">
        <authorList>
            <consortium name="Ensembl"/>
        </authorList>
    </citation>
    <scope>IDENTIFICATION</scope>
</reference>